<evidence type="ECO:0000256" key="9">
    <source>
        <dbReference type="ARBA" id="ARBA00023328"/>
    </source>
</evidence>
<feature type="compositionally biased region" description="Basic and acidic residues" evidence="10">
    <location>
        <begin position="247"/>
        <end position="276"/>
    </location>
</feature>
<evidence type="ECO:0000313" key="12">
    <source>
        <dbReference type="Proteomes" id="UP000799539"/>
    </source>
</evidence>
<dbReference type="OrthoDB" id="1884855at2759"/>
<evidence type="ECO:0000256" key="1">
    <source>
        <dbReference type="ARBA" id="ARBA00004629"/>
    </source>
</evidence>
<keyword evidence="3" id="KW-0158">Chromosome</keyword>
<keyword evidence="4" id="KW-0132">Cell division</keyword>
<dbReference type="GO" id="GO:0005634">
    <property type="term" value="C:nucleus"/>
    <property type="evidence" value="ECO:0007669"/>
    <property type="project" value="InterPro"/>
</dbReference>
<reference evidence="11" key="1">
    <citation type="journal article" date="2020" name="Stud. Mycol.">
        <title>101 Dothideomycetes genomes: a test case for predicting lifestyles and emergence of pathogens.</title>
        <authorList>
            <person name="Haridas S."/>
            <person name="Albert R."/>
            <person name="Binder M."/>
            <person name="Bloem J."/>
            <person name="Labutti K."/>
            <person name="Salamov A."/>
            <person name="Andreopoulos B."/>
            <person name="Baker S."/>
            <person name="Barry K."/>
            <person name="Bills G."/>
            <person name="Bluhm B."/>
            <person name="Cannon C."/>
            <person name="Castanera R."/>
            <person name="Culley D."/>
            <person name="Daum C."/>
            <person name="Ezra D."/>
            <person name="Gonzalez J."/>
            <person name="Henrissat B."/>
            <person name="Kuo A."/>
            <person name="Liang C."/>
            <person name="Lipzen A."/>
            <person name="Lutzoni F."/>
            <person name="Magnuson J."/>
            <person name="Mondo S."/>
            <person name="Nolan M."/>
            <person name="Ohm R."/>
            <person name="Pangilinan J."/>
            <person name="Park H.-J."/>
            <person name="Ramirez L."/>
            <person name="Alfaro M."/>
            <person name="Sun H."/>
            <person name="Tritt A."/>
            <person name="Yoshinaga Y."/>
            <person name="Zwiers L.-H."/>
            <person name="Turgeon B."/>
            <person name="Goodwin S."/>
            <person name="Spatafora J."/>
            <person name="Crous P."/>
            <person name="Grigoriev I."/>
        </authorList>
    </citation>
    <scope>NUCLEOTIDE SEQUENCE</scope>
    <source>
        <strain evidence="11">SCOH1-5</strain>
    </source>
</reference>
<dbReference type="InterPro" id="IPR008685">
    <property type="entry name" value="Centromere_Mis12"/>
</dbReference>
<proteinExistence type="inferred from homology"/>
<name>A0A6A6FRQ9_9PEZI</name>
<evidence type="ECO:0000256" key="6">
    <source>
        <dbReference type="ARBA" id="ARBA00022838"/>
    </source>
</evidence>
<evidence type="ECO:0000256" key="5">
    <source>
        <dbReference type="ARBA" id="ARBA00022776"/>
    </source>
</evidence>
<evidence type="ECO:0000256" key="4">
    <source>
        <dbReference type="ARBA" id="ARBA00022618"/>
    </source>
</evidence>
<dbReference type="GO" id="GO:0051301">
    <property type="term" value="P:cell division"/>
    <property type="evidence" value="ECO:0007669"/>
    <property type="project" value="UniProtKB-KW"/>
</dbReference>
<sequence length="317" mass="34664">MAARDQTTTALLTEHFRYTPLTLLDDIINTVNELVFLIVNAIEEGLGCSSAEELGFELDPETAASLPNDEARQEALAELKQNEIDNGIVKLESLLNATVDKDFDKFEIYTLRNILAVGHKDDDLANWVRLEHYKGVDVATAEDAPSPEAVELQRKKLHETAKLNMMLKSEEAKNAAILQQLSALIGADSKEEGQTSSAPLAFLNATSGESKHLEQDTQAALAQIPALQKLLAELKDAMQTLQTAKKMKYDEDSAEGRRRRYLESQSRRALERKGIDLESSGTASLAAGRKMGRDEVAGIESVVQALGGAEASKKVND</sequence>
<dbReference type="GO" id="GO:0000070">
    <property type="term" value="P:mitotic sister chromatid segregation"/>
    <property type="evidence" value="ECO:0007669"/>
    <property type="project" value="TreeGrafter"/>
</dbReference>
<dbReference type="PANTHER" id="PTHR14527">
    <property type="entry name" value="PROTEIN MIS12 HOMOLOG"/>
    <property type="match status" value="1"/>
</dbReference>
<keyword evidence="8" id="KW-0131">Cell cycle</keyword>
<feature type="region of interest" description="Disordered" evidence="10">
    <location>
        <begin position="247"/>
        <end position="290"/>
    </location>
</feature>
<keyword evidence="5" id="KW-0498">Mitosis</keyword>
<dbReference type="AlphaFoldDB" id="A0A6A6FRQ9"/>
<keyword evidence="9" id="KW-0137">Centromere</keyword>
<organism evidence="11 12">
    <name type="scientific">Cercospora zeae-maydis SCOH1-5</name>
    <dbReference type="NCBI Taxonomy" id="717836"/>
    <lineage>
        <taxon>Eukaryota</taxon>
        <taxon>Fungi</taxon>
        <taxon>Dikarya</taxon>
        <taxon>Ascomycota</taxon>
        <taxon>Pezizomycotina</taxon>
        <taxon>Dothideomycetes</taxon>
        <taxon>Dothideomycetidae</taxon>
        <taxon>Mycosphaerellales</taxon>
        <taxon>Mycosphaerellaceae</taxon>
        <taxon>Cercospora</taxon>
    </lineage>
</organism>
<gene>
    <name evidence="11" type="ORF">CERZMDRAFT_33192</name>
</gene>
<keyword evidence="6" id="KW-0995">Kinetochore</keyword>
<dbReference type="Pfam" id="PF05859">
    <property type="entry name" value="Mis12"/>
    <property type="match status" value="1"/>
</dbReference>
<keyword evidence="7" id="KW-0175">Coiled coil</keyword>
<comment type="subcellular location">
    <subcellularLocation>
        <location evidence="1">Chromosome</location>
        <location evidence="1">Centromere</location>
        <location evidence="1">Kinetochore</location>
    </subcellularLocation>
</comment>
<protein>
    <recommendedName>
        <fullName evidence="13">Kinetochore-associated protein MTW1</fullName>
    </recommendedName>
</protein>
<comment type="similarity">
    <text evidence="2">Belongs to the mis12 family.</text>
</comment>
<keyword evidence="12" id="KW-1185">Reference proteome</keyword>
<accession>A0A6A6FRQ9</accession>
<dbReference type="GO" id="GO:0051382">
    <property type="term" value="P:kinetochore assembly"/>
    <property type="evidence" value="ECO:0007669"/>
    <property type="project" value="TreeGrafter"/>
</dbReference>
<evidence type="ECO:0000256" key="7">
    <source>
        <dbReference type="ARBA" id="ARBA00023054"/>
    </source>
</evidence>
<dbReference type="Proteomes" id="UP000799539">
    <property type="component" value="Unassembled WGS sequence"/>
</dbReference>
<evidence type="ECO:0000256" key="8">
    <source>
        <dbReference type="ARBA" id="ARBA00023306"/>
    </source>
</evidence>
<evidence type="ECO:0000256" key="10">
    <source>
        <dbReference type="SAM" id="MobiDB-lite"/>
    </source>
</evidence>
<evidence type="ECO:0008006" key="13">
    <source>
        <dbReference type="Google" id="ProtNLM"/>
    </source>
</evidence>
<evidence type="ECO:0000256" key="2">
    <source>
        <dbReference type="ARBA" id="ARBA00008643"/>
    </source>
</evidence>
<evidence type="ECO:0000313" key="11">
    <source>
        <dbReference type="EMBL" id="KAF2216133.1"/>
    </source>
</evidence>
<dbReference type="PANTHER" id="PTHR14527:SF2">
    <property type="entry name" value="PROTEIN MIS12 HOMOLOG"/>
    <property type="match status" value="1"/>
</dbReference>
<dbReference type="EMBL" id="ML992664">
    <property type="protein sequence ID" value="KAF2216133.1"/>
    <property type="molecule type" value="Genomic_DNA"/>
</dbReference>
<evidence type="ECO:0000256" key="3">
    <source>
        <dbReference type="ARBA" id="ARBA00022454"/>
    </source>
</evidence>
<dbReference type="GO" id="GO:0000444">
    <property type="term" value="C:MIS12/MIND type complex"/>
    <property type="evidence" value="ECO:0007669"/>
    <property type="project" value="TreeGrafter"/>
</dbReference>